<accession>A0A811YW38</accession>
<evidence type="ECO:0000256" key="1">
    <source>
        <dbReference type="SAM" id="MobiDB-lite"/>
    </source>
</evidence>
<dbReference type="AlphaFoldDB" id="A0A811YW38"/>
<evidence type="ECO:0000313" key="2">
    <source>
        <dbReference type="EMBL" id="CAD7681618.1"/>
    </source>
</evidence>
<dbReference type="EMBL" id="CAJHUB010000753">
    <property type="protein sequence ID" value="CAD7681618.1"/>
    <property type="molecule type" value="Genomic_DNA"/>
</dbReference>
<feature type="compositionally biased region" description="Low complexity" evidence="1">
    <location>
        <begin position="1"/>
        <end position="13"/>
    </location>
</feature>
<sequence length="95" mass="9634">MEVPRAPRSGARGPAPPPPPHSQAWLLPPLPPLPPLRSPPRALRGRSVHSCGSARAAASFLPVLPAPGRGAGARSRRELSGNPPRGGGPGALTSP</sequence>
<dbReference type="Proteomes" id="UP000645828">
    <property type="component" value="Unassembled WGS sequence"/>
</dbReference>
<organism evidence="2 3">
    <name type="scientific">Nyctereutes procyonoides</name>
    <name type="common">Raccoon dog</name>
    <name type="synonym">Canis procyonoides</name>
    <dbReference type="NCBI Taxonomy" id="34880"/>
    <lineage>
        <taxon>Eukaryota</taxon>
        <taxon>Metazoa</taxon>
        <taxon>Chordata</taxon>
        <taxon>Craniata</taxon>
        <taxon>Vertebrata</taxon>
        <taxon>Euteleostomi</taxon>
        <taxon>Mammalia</taxon>
        <taxon>Eutheria</taxon>
        <taxon>Laurasiatheria</taxon>
        <taxon>Carnivora</taxon>
        <taxon>Caniformia</taxon>
        <taxon>Canidae</taxon>
        <taxon>Nyctereutes</taxon>
    </lineage>
</organism>
<gene>
    <name evidence="2" type="ORF">NYPRO_LOCUS14410</name>
</gene>
<protein>
    <submittedName>
        <fullName evidence="2">(raccoon dog) hypothetical protein</fullName>
    </submittedName>
</protein>
<feature type="region of interest" description="Disordered" evidence="1">
    <location>
        <begin position="1"/>
        <end position="49"/>
    </location>
</feature>
<keyword evidence="3" id="KW-1185">Reference proteome</keyword>
<comment type="caution">
    <text evidence="2">The sequence shown here is derived from an EMBL/GenBank/DDBJ whole genome shotgun (WGS) entry which is preliminary data.</text>
</comment>
<proteinExistence type="predicted"/>
<feature type="region of interest" description="Disordered" evidence="1">
    <location>
        <begin position="62"/>
        <end position="95"/>
    </location>
</feature>
<reference evidence="2" key="1">
    <citation type="submission" date="2020-12" db="EMBL/GenBank/DDBJ databases">
        <authorList>
            <consortium name="Molecular Ecology Group"/>
        </authorList>
    </citation>
    <scope>NUCLEOTIDE SEQUENCE</scope>
    <source>
        <strain evidence="2">TBG_1078</strain>
    </source>
</reference>
<name>A0A811YW38_NYCPR</name>
<feature type="compositionally biased region" description="Pro residues" evidence="1">
    <location>
        <begin position="28"/>
        <end position="38"/>
    </location>
</feature>
<evidence type="ECO:0000313" key="3">
    <source>
        <dbReference type="Proteomes" id="UP000645828"/>
    </source>
</evidence>
<feature type="compositionally biased region" description="Gly residues" evidence="1">
    <location>
        <begin position="84"/>
        <end position="95"/>
    </location>
</feature>